<organism evidence="2 3">
    <name type="scientific">Vineibacter terrae</name>
    <dbReference type="NCBI Taxonomy" id="2586908"/>
    <lineage>
        <taxon>Bacteria</taxon>
        <taxon>Pseudomonadati</taxon>
        <taxon>Pseudomonadota</taxon>
        <taxon>Alphaproteobacteria</taxon>
        <taxon>Hyphomicrobiales</taxon>
        <taxon>Vineibacter</taxon>
    </lineage>
</organism>
<dbReference type="PANTHER" id="PTHR43798">
    <property type="entry name" value="MONOACYLGLYCEROL LIPASE"/>
    <property type="match status" value="1"/>
</dbReference>
<gene>
    <name evidence="2" type="ORF">FHP25_32810</name>
</gene>
<protein>
    <submittedName>
        <fullName evidence="2">Alpha/beta fold hydrolase</fullName>
    </submittedName>
</protein>
<evidence type="ECO:0000259" key="1">
    <source>
        <dbReference type="Pfam" id="PF12697"/>
    </source>
</evidence>
<dbReference type="Pfam" id="PF12697">
    <property type="entry name" value="Abhydrolase_6"/>
    <property type="match status" value="1"/>
</dbReference>
<dbReference type="GO" id="GO:0016787">
    <property type="term" value="F:hydrolase activity"/>
    <property type="evidence" value="ECO:0007669"/>
    <property type="project" value="UniProtKB-KW"/>
</dbReference>
<dbReference type="RefSeq" id="WP_147851233.1">
    <property type="nucleotide sequence ID" value="NZ_VDUZ01000053.1"/>
</dbReference>
<sequence>MADARTDRPALLLCPGLLNDARVFAPQLAALGARIDSRVADLASSDSLAELAEAALAQAPPRFALLGFSMGGYVAFEILRRAPERVTRLALLDTSARPDTPEQTAQRQALLRLARTGTFKGVTPRLLPRLVHPSRLADPTVTEPIFAMAASIGRDGFLRQQTAIMGRPDNRSLLAAIRVPMLVLCGRDDQLTPPALSQEIAAAVPGAELVLVDDCGHVSPLERPDIVTAALAAWLSARPPAER</sequence>
<dbReference type="SUPFAM" id="SSF53474">
    <property type="entry name" value="alpha/beta-Hydrolases"/>
    <property type="match status" value="1"/>
</dbReference>
<proteinExistence type="predicted"/>
<dbReference type="PRINTS" id="PR00111">
    <property type="entry name" value="ABHYDROLASE"/>
</dbReference>
<dbReference type="InterPro" id="IPR029058">
    <property type="entry name" value="AB_hydrolase_fold"/>
</dbReference>
<dbReference type="Gene3D" id="3.40.50.1820">
    <property type="entry name" value="alpha/beta hydrolase"/>
    <property type="match status" value="1"/>
</dbReference>
<dbReference type="EMBL" id="VDUZ01000053">
    <property type="protein sequence ID" value="TXL70787.1"/>
    <property type="molecule type" value="Genomic_DNA"/>
</dbReference>
<comment type="caution">
    <text evidence="2">The sequence shown here is derived from an EMBL/GenBank/DDBJ whole genome shotgun (WGS) entry which is preliminary data.</text>
</comment>
<reference evidence="2 3" key="1">
    <citation type="submission" date="2019-06" db="EMBL/GenBank/DDBJ databases">
        <title>New taxonomy in bacterial strain CC-CFT640, isolated from vineyard.</title>
        <authorList>
            <person name="Lin S.-Y."/>
            <person name="Tsai C.-F."/>
            <person name="Young C.-C."/>
        </authorList>
    </citation>
    <scope>NUCLEOTIDE SEQUENCE [LARGE SCALE GENOMIC DNA]</scope>
    <source>
        <strain evidence="2 3">CC-CFT640</strain>
    </source>
</reference>
<dbReference type="Proteomes" id="UP000321638">
    <property type="component" value="Unassembled WGS sequence"/>
</dbReference>
<name>A0A5C8PAT5_9HYPH</name>
<dbReference type="InterPro" id="IPR000073">
    <property type="entry name" value="AB_hydrolase_1"/>
</dbReference>
<dbReference type="InterPro" id="IPR050266">
    <property type="entry name" value="AB_hydrolase_sf"/>
</dbReference>
<dbReference type="OrthoDB" id="5491135at2"/>
<keyword evidence="2" id="KW-0378">Hydrolase</keyword>
<keyword evidence="3" id="KW-1185">Reference proteome</keyword>
<dbReference type="AlphaFoldDB" id="A0A5C8PAT5"/>
<evidence type="ECO:0000313" key="2">
    <source>
        <dbReference type="EMBL" id="TXL70787.1"/>
    </source>
</evidence>
<evidence type="ECO:0000313" key="3">
    <source>
        <dbReference type="Proteomes" id="UP000321638"/>
    </source>
</evidence>
<dbReference type="PANTHER" id="PTHR43798:SF29">
    <property type="entry name" value="AB HYDROLASE-1 DOMAIN-CONTAINING PROTEIN"/>
    <property type="match status" value="1"/>
</dbReference>
<accession>A0A5C8PAT5</accession>
<feature type="domain" description="AB hydrolase-1" evidence="1">
    <location>
        <begin position="18"/>
        <end position="229"/>
    </location>
</feature>